<dbReference type="SUPFAM" id="SSF101898">
    <property type="entry name" value="NHL repeat"/>
    <property type="match status" value="1"/>
</dbReference>
<protein>
    <submittedName>
        <fullName evidence="1">TIGR03118 family protein</fullName>
    </submittedName>
</protein>
<evidence type="ECO:0000313" key="1">
    <source>
        <dbReference type="EMBL" id="OQP44088.1"/>
    </source>
</evidence>
<evidence type="ECO:0000313" key="2">
    <source>
        <dbReference type="Proteomes" id="UP000192277"/>
    </source>
</evidence>
<name>A0ABX3NRP3_9BACT</name>
<comment type="caution">
    <text evidence="1">The sequence shown here is derived from an EMBL/GenBank/DDBJ whole genome shotgun (WGS) entry which is preliminary data.</text>
</comment>
<accession>A0ABX3NRP3</accession>
<dbReference type="Proteomes" id="UP000192277">
    <property type="component" value="Unassembled WGS sequence"/>
</dbReference>
<organism evidence="1 2">
    <name type="scientific">Niastella koreensis</name>
    <dbReference type="NCBI Taxonomy" id="354356"/>
    <lineage>
        <taxon>Bacteria</taxon>
        <taxon>Pseudomonadati</taxon>
        <taxon>Bacteroidota</taxon>
        <taxon>Chitinophagia</taxon>
        <taxon>Chitinophagales</taxon>
        <taxon>Chitinophagaceae</taxon>
        <taxon>Niastella</taxon>
    </lineage>
</organism>
<dbReference type="PROSITE" id="PS51257">
    <property type="entry name" value="PROKAR_LIPOPROTEIN"/>
    <property type="match status" value="1"/>
</dbReference>
<dbReference type="NCBIfam" id="TIGR03118">
    <property type="entry name" value="PEPCTERM_chp_1"/>
    <property type="match status" value="1"/>
</dbReference>
<gene>
    <name evidence="1" type="ORF">A4D02_11510</name>
</gene>
<proteinExistence type="predicted"/>
<keyword evidence="2" id="KW-1185">Reference proteome</keyword>
<dbReference type="EMBL" id="LWBO01000034">
    <property type="protein sequence ID" value="OQP44088.1"/>
    <property type="molecule type" value="Genomic_DNA"/>
</dbReference>
<dbReference type="RefSeq" id="WP_014219100.1">
    <property type="nucleotide sequence ID" value="NZ_LWBO01000034.1"/>
</dbReference>
<sequence>MKLTFHNTWRCYLAATAMLSFVFLTQSCSKLEDLIHHKENKDPSLKDYNQVNLVSNNDEYGAMHVDAHLLNSWGLTFSASGIAWIGSNAGHVSNVYDKDGNMLAARPEVAIPSPTATTGGMPTGTVVNSDTSSKEFLLSNGTPGRFFFVGTDGVVSGWNPAAGNFALRIAANMGAVYTGLTMAKNSGGEYHLYAANFKSGKIEVWDKNWHAVNLPFKDPDLPSGYAPFNIQLVNGSLYVMYAKVGPNGDEEHGVGLGIVDVYNTNGVLDKRFATKDKLNAPWGVAWAPDTFFTDDDGKPTSAVLVGNFGDGYINVFNTSGKFIGQLRGLHGKPLQIDGLWALMFPPATATTVDPNRLYFTAGPDDEKDGLFGYITK</sequence>
<reference evidence="1 2" key="1">
    <citation type="submission" date="2016-04" db="EMBL/GenBank/DDBJ databases">
        <authorList>
            <person name="Chen L."/>
            <person name="Zhuang W."/>
            <person name="Wang G."/>
        </authorList>
    </citation>
    <scope>NUCLEOTIDE SEQUENCE [LARGE SCALE GENOMIC DNA]</scope>
    <source>
        <strain evidence="2">GR20</strain>
    </source>
</reference>
<dbReference type="InterPro" id="IPR017549">
    <property type="entry name" value="APMV_L690"/>
</dbReference>